<feature type="active site" description="O-(3'-phospho-DNA)-tyrosine intermediate" evidence="9">
    <location>
        <position position="505"/>
    </location>
</feature>
<dbReference type="InterPro" id="IPR014727">
    <property type="entry name" value="TopoI_cat_a/b-sub_euk"/>
</dbReference>
<dbReference type="PROSITE" id="PS52038">
    <property type="entry name" value="TOPO_IB_2"/>
    <property type="match status" value="1"/>
</dbReference>
<evidence type="ECO:0000256" key="1">
    <source>
        <dbReference type="ARBA" id="ARBA00000213"/>
    </source>
</evidence>
<dbReference type="PRINTS" id="PR00416">
    <property type="entry name" value="EUTPISMRASEI"/>
</dbReference>
<evidence type="ECO:0000256" key="4">
    <source>
        <dbReference type="ARBA" id="ARBA00019632"/>
    </source>
</evidence>
<dbReference type="InterPro" id="IPR051062">
    <property type="entry name" value="Topoisomerase_IB"/>
</dbReference>
<protein>
    <recommendedName>
        <fullName evidence="4">DNA topoisomerase 1</fullName>
        <ecNumber evidence="3">5.6.2.1</ecNumber>
    </recommendedName>
    <alternativeName>
        <fullName evidence="8">DNA topoisomerase I</fullName>
    </alternativeName>
</protein>
<evidence type="ECO:0000256" key="8">
    <source>
        <dbReference type="ARBA" id="ARBA00033297"/>
    </source>
</evidence>
<dbReference type="EC" id="5.6.2.1" evidence="3"/>
<proteinExistence type="inferred from homology"/>
<evidence type="ECO:0000256" key="7">
    <source>
        <dbReference type="ARBA" id="ARBA00023235"/>
    </source>
</evidence>
<sequence length="558" mass="65990">MCENQTYNQTPKNEENINDEDSPKRRKTDPKWTIFQHNGPLFPPPYEPLPDHIPFKYNKITRTLSPQAEEAATFYAKITNKRLLKDDTFNSNFFKDWRNVMTEEEKLTITDFSKCIFRHVRNYFKDKRKEDASEHRKKQIEEQNDFFKEHYGFCVVDGVSHEIENYKIDSGIFVGRGDHPNTGRIKRRIQPEDVVVNCSEDGIPKAPEGHCWKKVVHDNTSTWLAKWKDDVLGEDKYVQLKASATLKMEEDKRKYETAKELNLKIVEIRKEYWENMFCDDVSVKQRAVALYFIDNFVFSTGNDKNGDKKADTVGTCSLRVEHVQLQEKGHIVVFNFLANSSIRYYNEVPVEEQVFKSLQLFQEDKSPDDRLFDVLTPQDLNCYLKKQMPNLTVRVIRTYNASYIFEKFLYLFTAPKNYLDEKIRFHRCANCVVALLLNHRATQESEFKKETILMAKQDIHYIVALMKRGEVFNKDDSRIRRLFQNLKRLLFKDTEIRLETSRLNYLDPRITVAWCKKYGVPIGRIYTKSEEMKKFKWAIELGDQEYCFSGENVLPDQE</sequence>
<dbReference type="InterPro" id="IPR014711">
    <property type="entry name" value="TopoI_cat_a-hlx-sub_euk"/>
</dbReference>
<evidence type="ECO:0000256" key="3">
    <source>
        <dbReference type="ARBA" id="ARBA00012891"/>
    </source>
</evidence>
<dbReference type="InterPro" id="IPR011010">
    <property type="entry name" value="DNA_brk_join_enz"/>
</dbReference>
<dbReference type="SUPFAM" id="SSF56741">
    <property type="entry name" value="Eukaryotic DNA topoisomerase I, N-terminal DNA-binding fragment"/>
    <property type="match status" value="1"/>
</dbReference>
<evidence type="ECO:0000259" key="11">
    <source>
        <dbReference type="SMART" id="SM00435"/>
    </source>
</evidence>
<feature type="domain" description="DNA topoisomerase I eukaryotic-type" evidence="11">
    <location>
        <begin position="172"/>
        <end position="519"/>
    </location>
</feature>
<dbReference type="SUPFAM" id="SSF56349">
    <property type="entry name" value="DNA breaking-rejoining enzymes"/>
    <property type="match status" value="1"/>
</dbReference>
<evidence type="ECO:0000313" key="12">
    <source>
        <dbReference type="EMBL" id="KAJ3645054.1"/>
    </source>
</evidence>
<dbReference type="PANTHER" id="PTHR10290">
    <property type="entry name" value="DNA TOPOISOMERASE I"/>
    <property type="match status" value="1"/>
</dbReference>
<feature type="region of interest" description="Disordered" evidence="10">
    <location>
        <begin position="1"/>
        <end position="30"/>
    </location>
</feature>
<dbReference type="Gene3D" id="3.90.15.10">
    <property type="entry name" value="Topoisomerase I, Chain A, domain 3"/>
    <property type="match status" value="1"/>
</dbReference>
<dbReference type="SMART" id="SM00435">
    <property type="entry name" value="TOPEUc"/>
    <property type="match status" value="1"/>
</dbReference>
<dbReference type="InterPro" id="IPR036202">
    <property type="entry name" value="TopoI_DNA-bd_euk_N_sf"/>
</dbReference>
<dbReference type="GO" id="GO:0003917">
    <property type="term" value="F:DNA topoisomerase type I (single strand cut, ATP-independent) activity"/>
    <property type="evidence" value="ECO:0007669"/>
    <property type="project" value="UniProtKB-UniRule"/>
</dbReference>
<name>A0AA38M6Y0_9CUCU</name>
<evidence type="ECO:0000256" key="10">
    <source>
        <dbReference type="SAM" id="MobiDB-lite"/>
    </source>
</evidence>
<dbReference type="GO" id="GO:0005694">
    <property type="term" value="C:chromosome"/>
    <property type="evidence" value="ECO:0007669"/>
    <property type="project" value="InterPro"/>
</dbReference>
<comment type="similarity">
    <text evidence="2 9">Belongs to the type IB topoisomerase family.</text>
</comment>
<dbReference type="GO" id="GO:0005730">
    <property type="term" value="C:nucleolus"/>
    <property type="evidence" value="ECO:0007669"/>
    <property type="project" value="TreeGrafter"/>
</dbReference>
<dbReference type="Pfam" id="PF01028">
    <property type="entry name" value="Topoisom_I"/>
    <property type="match status" value="1"/>
</dbReference>
<reference evidence="12" key="1">
    <citation type="journal article" date="2023" name="G3 (Bethesda)">
        <title>Whole genome assemblies of Zophobas morio and Tenebrio molitor.</title>
        <authorList>
            <person name="Kaur S."/>
            <person name="Stinson S.A."/>
            <person name="diCenzo G.C."/>
        </authorList>
    </citation>
    <scope>NUCLEOTIDE SEQUENCE</scope>
    <source>
        <strain evidence="12">QUZm001</strain>
    </source>
</reference>
<keyword evidence="5 9" id="KW-0799">Topoisomerase</keyword>
<keyword evidence="13" id="KW-1185">Reference proteome</keyword>
<dbReference type="Gene3D" id="1.10.10.41">
    <property type="entry name" value="Yeast DNA topoisomerase - domain 1"/>
    <property type="match status" value="1"/>
</dbReference>
<keyword evidence="6 9" id="KW-0238">DNA-binding</keyword>
<evidence type="ECO:0000256" key="2">
    <source>
        <dbReference type="ARBA" id="ARBA00006645"/>
    </source>
</evidence>
<feature type="compositionally biased region" description="Polar residues" evidence="10">
    <location>
        <begin position="1"/>
        <end position="11"/>
    </location>
</feature>
<dbReference type="GO" id="GO:0003677">
    <property type="term" value="F:DNA binding"/>
    <property type="evidence" value="ECO:0007669"/>
    <property type="project" value="UniProtKB-UniRule"/>
</dbReference>
<evidence type="ECO:0000256" key="5">
    <source>
        <dbReference type="ARBA" id="ARBA00023029"/>
    </source>
</evidence>
<evidence type="ECO:0000256" key="9">
    <source>
        <dbReference type="PROSITE-ProRule" id="PRU01382"/>
    </source>
</evidence>
<dbReference type="InterPro" id="IPR013500">
    <property type="entry name" value="TopoI_cat_euk"/>
</dbReference>
<dbReference type="InterPro" id="IPR025834">
    <property type="entry name" value="TopoI_C_dom"/>
</dbReference>
<accession>A0AA38M6Y0</accession>
<evidence type="ECO:0000256" key="6">
    <source>
        <dbReference type="ARBA" id="ARBA00023125"/>
    </source>
</evidence>
<gene>
    <name evidence="12" type="ORF">Zmor_022742</name>
</gene>
<keyword evidence="7 9" id="KW-0413">Isomerase</keyword>
<dbReference type="InterPro" id="IPR008336">
    <property type="entry name" value="TopoI_DNA-bd_euk"/>
</dbReference>
<evidence type="ECO:0000313" key="13">
    <source>
        <dbReference type="Proteomes" id="UP001168821"/>
    </source>
</evidence>
<dbReference type="Pfam" id="PF14370">
    <property type="entry name" value="Topo_C_assoc"/>
    <property type="match status" value="1"/>
</dbReference>
<dbReference type="InterPro" id="IPR001631">
    <property type="entry name" value="TopoI"/>
</dbReference>
<organism evidence="12 13">
    <name type="scientific">Zophobas morio</name>
    <dbReference type="NCBI Taxonomy" id="2755281"/>
    <lineage>
        <taxon>Eukaryota</taxon>
        <taxon>Metazoa</taxon>
        <taxon>Ecdysozoa</taxon>
        <taxon>Arthropoda</taxon>
        <taxon>Hexapoda</taxon>
        <taxon>Insecta</taxon>
        <taxon>Pterygota</taxon>
        <taxon>Neoptera</taxon>
        <taxon>Endopterygota</taxon>
        <taxon>Coleoptera</taxon>
        <taxon>Polyphaga</taxon>
        <taxon>Cucujiformia</taxon>
        <taxon>Tenebrionidae</taxon>
        <taxon>Zophobas</taxon>
    </lineage>
</organism>
<dbReference type="InterPro" id="IPR013499">
    <property type="entry name" value="TopoI_euk"/>
</dbReference>
<dbReference type="GO" id="GO:0007059">
    <property type="term" value="P:chromosome segregation"/>
    <property type="evidence" value="ECO:0007669"/>
    <property type="project" value="TreeGrafter"/>
</dbReference>
<dbReference type="Gene3D" id="1.10.132.10">
    <property type="match status" value="1"/>
</dbReference>
<dbReference type="Pfam" id="PF02919">
    <property type="entry name" value="Topoisom_I_N"/>
    <property type="match status" value="1"/>
</dbReference>
<comment type="caution">
    <text evidence="12">The sequence shown here is derived from an EMBL/GenBank/DDBJ whole genome shotgun (WGS) entry which is preliminary data.</text>
</comment>
<dbReference type="AlphaFoldDB" id="A0AA38M6Y0"/>
<dbReference type="GO" id="GO:0006265">
    <property type="term" value="P:DNA topological change"/>
    <property type="evidence" value="ECO:0007669"/>
    <property type="project" value="UniProtKB-UniRule"/>
</dbReference>
<dbReference type="GO" id="GO:0006260">
    <property type="term" value="P:DNA replication"/>
    <property type="evidence" value="ECO:0007669"/>
    <property type="project" value="TreeGrafter"/>
</dbReference>
<dbReference type="PANTHER" id="PTHR10290:SF3">
    <property type="entry name" value="DNA TOPOISOMERASE 1"/>
    <property type="match status" value="1"/>
</dbReference>
<dbReference type="EMBL" id="JALNTZ010000007">
    <property type="protein sequence ID" value="KAJ3645054.1"/>
    <property type="molecule type" value="Genomic_DNA"/>
</dbReference>
<comment type="catalytic activity">
    <reaction evidence="1 9">
        <text>ATP-independent breakage of single-stranded DNA, followed by passage and rejoining.</text>
        <dbReference type="EC" id="5.6.2.1"/>
    </reaction>
</comment>
<dbReference type="Gene3D" id="2.170.11.10">
    <property type="entry name" value="DNA Topoisomerase I, domain 2"/>
    <property type="match status" value="1"/>
</dbReference>
<dbReference type="InterPro" id="IPR013034">
    <property type="entry name" value="DNA_topo_DNA_db_N_dom1"/>
</dbReference>
<dbReference type="InterPro" id="IPR013030">
    <property type="entry name" value="DNA_topo_DNA_db_N_dom2"/>
</dbReference>
<dbReference type="Proteomes" id="UP001168821">
    <property type="component" value="Unassembled WGS sequence"/>
</dbReference>